<accession>A0A183FV99</accession>
<dbReference type="OrthoDB" id="5864803at2759"/>
<keyword evidence="2" id="KW-1185">Reference proteome</keyword>
<gene>
    <name evidence="1" type="ORF">HPBE_LOCUS12210</name>
</gene>
<protein>
    <submittedName>
        <fullName evidence="3">Peptidase A1 domain-containing protein</fullName>
    </submittedName>
</protein>
<evidence type="ECO:0000313" key="1">
    <source>
        <dbReference type="EMBL" id="VDO91304.1"/>
    </source>
</evidence>
<dbReference type="EMBL" id="UZAH01027399">
    <property type="protein sequence ID" value="VDO91304.1"/>
    <property type="molecule type" value="Genomic_DNA"/>
</dbReference>
<sequence>MFQLIAVFLLGNQDTPEAVVDFPLWEIAAYKYSNRYNLGFYNNDSQVQLLVFGTAVLDMEINNANRKLAPYFGGGGTLLSFALPELLLKFRGFPSKLVGSDARKKLVSMNDLCAESNSSKRIEFDNTE</sequence>
<name>A0A183FV99_HELPZ</name>
<proteinExistence type="predicted"/>
<accession>A0A3P8A472</accession>
<organism evidence="2 3">
    <name type="scientific">Heligmosomoides polygyrus</name>
    <name type="common">Parasitic roundworm</name>
    <dbReference type="NCBI Taxonomy" id="6339"/>
    <lineage>
        <taxon>Eukaryota</taxon>
        <taxon>Metazoa</taxon>
        <taxon>Ecdysozoa</taxon>
        <taxon>Nematoda</taxon>
        <taxon>Chromadorea</taxon>
        <taxon>Rhabditida</taxon>
        <taxon>Rhabditina</taxon>
        <taxon>Rhabditomorpha</taxon>
        <taxon>Strongyloidea</taxon>
        <taxon>Heligmosomidae</taxon>
        <taxon>Heligmosomoides</taxon>
    </lineage>
</organism>
<reference evidence="3" key="2">
    <citation type="submission" date="2019-09" db="UniProtKB">
        <authorList>
            <consortium name="WormBaseParasite"/>
        </authorList>
    </citation>
    <scope>IDENTIFICATION</scope>
</reference>
<reference evidence="1 2" key="1">
    <citation type="submission" date="2018-11" db="EMBL/GenBank/DDBJ databases">
        <authorList>
            <consortium name="Pathogen Informatics"/>
        </authorList>
    </citation>
    <scope>NUCLEOTIDE SEQUENCE [LARGE SCALE GENOMIC DNA]</scope>
</reference>
<evidence type="ECO:0000313" key="2">
    <source>
        <dbReference type="Proteomes" id="UP000050761"/>
    </source>
</evidence>
<evidence type="ECO:0000313" key="3">
    <source>
        <dbReference type="WBParaSite" id="HPBE_0001220901-mRNA-1"/>
    </source>
</evidence>
<dbReference type="WBParaSite" id="HPBE_0001220901-mRNA-1">
    <property type="protein sequence ID" value="HPBE_0001220901-mRNA-1"/>
    <property type="gene ID" value="HPBE_0001220901"/>
</dbReference>
<dbReference type="AlphaFoldDB" id="A0A183FV99"/>
<dbReference type="Proteomes" id="UP000050761">
    <property type="component" value="Unassembled WGS sequence"/>
</dbReference>